<dbReference type="Proteomes" id="UP001223720">
    <property type="component" value="Chromosome"/>
</dbReference>
<dbReference type="EMBL" id="CP073633">
    <property type="protein sequence ID" value="WHQ70107.1"/>
    <property type="molecule type" value="Genomic_DNA"/>
</dbReference>
<reference evidence="1" key="1">
    <citation type="journal article" date="2022" name="Biotechnol. Bioprocess Eng.">
        <title>Pan-genome Analysis Reveals Comparative Genomic Features of Central Metabolic Pathways in Methylorubrum extorquens.</title>
        <authorList>
            <person name="Lee G.M."/>
            <person name="Scott-Nevros Z.K."/>
            <person name="Lee S.-M."/>
            <person name="Kim D."/>
        </authorList>
    </citation>
    <scope>NUCLEOTIDE SEQUENCE</scope>
    <source>
        <strain evidence="1">ATCC 55366</strain>
    </source>
</reference>
<protein>
    <submittedName>
        <fullName evidence="1">Uncharacterized protein</fullName>
    </submittedName>
</protein>
<organism evidence="1 2">
    <name type="scientific">Methylorubrum extorquens</name>
    <name type="common">Methylobacterium dichloromethanicum</name>
    <name type="synonym">Methylobacterium extorquens</name>
    <dbReference type="NCBI Taxonomy" id="408"/>
    <lineage>
        <taxon>Bacteria</taxon>
        <taxon>Pseudomonadati</taxon>
        <taxon>Pseudomonadota</taxon>
        <taxon>Alphaproteobacteria</taxon>
        <taxon>Hyphomicrobiales</taxon>
        <taxon>Methylobacteriaceae</taxon>
        <taxon>Methylorubrum</taxon>
    </lineage>
</organism>
<evidence type="ECO:0000313" key="2">
    <source>
        <dbReference type="Proteomes" id="UP001223720"/>
    </source>
</evidence>
<gene>
    <name evidence="1" type="ORF">KEC54_28040</name>
</gene>
<dbReference type="AlphaFoldDB" id="A0AAX3WET0"/>
<evidence type="ECO:0000313" key="1">
    <source>
        <dbReference type="EMBL" id="WHQ70107.1"/>
    </source>
</evidence>
<dbReference type="RefSeq" id="WP_283535673.1">
    <property type="nucleotide sequence ID" value="NZ_CP073633.1"/>
</dbReference>
<accession>A0AAX3WET0</accession>
<proteinExistence type="predicted"/>
<name>A0AAX3WET0_METEX</name>
<sequence length="203" mass="22791">MGIAEEERQERLSVFLARVYMASMAGKRDNERHKALLLKTGVKVQKNTPHHKQTLRAVLSLASVKLVKQTEHECFLVLDGLDVSDVSETEVAVTEFLSDNVEISGKHVAGFARAKAARAASMRLKKERDDRRMQDNAEKDETLQAIVARGEQTRLGLIEVADDDAELEPDVWLSVNRGHHVLMALKIAPEQLRSIILKFDARD</sequence>